<dbReference type="InterPro" id="IPR016866">
    <property type="entry name" value="UCP028069"/>
</dbReference>
<name>A0A5K7ZN67_9BACT</name>
<feature type="signal peptide" evidence="2">
    <location>
        <begin position="1"/>
        <end position="22"/>
    </location>
</feature>
<protein>
    <submittedName>
        <fullName evidence="3">DUF3450 domain-containing protein</fullName>
    </submittedName>
</protein>
<gene>
    <name evidence="3" type="ORF">DSCO28_31670</name>
</gene>
<proteinExistence type="predicted"/>
<organism evidence="3 4">
    <name type="scientific">Desulfosarcina ovata subsp. sediminis</name>
    <dbReference type="NCBI Taxonomy" id="885957"/>
    <lineage>
        <taxon>Bacteria</taxon>
        <taxon>Pseudomonadati</taxon>
        <taxon>Thermodesulfobacteriota</taxon>
        <taxon>Desulfobacteria</taxon>
        <taxon>Desulfobacterales</taxon>
        <taxon>Desulfosarcinaceae</taxon>
        <taxon>Desulfosarcina</taxon>
    </lineage>
</organism>
<dbReference type="RefSeq" id="WP_155313178.1">
    <property type="nucleotide sequence ID" value="NZ_AP021876.1"/>
</dbReference>
<dbReference type="AlphaFoldDB" id="A0A5K7ZN67"/>
<evidence type="ECO:0000256" key="2">
    <source>
        <dbReference type="SAM" id="SignalP"/>
    </source>
</evidence>
<dbReference type="Pfam" id="PF11932">
    <property type="entry name" value="DUF3450"/>
    <property type="match status" value="1"/>
</dbReference>
<dbReference type="PIRSF" id="PIRSF028069">
    <property type="entry name" value="UCP028069"/>
    <property type="match status" value="1"/>
</dbReference>
<dbReference type="KEGG" id="dov:DSCO28_31670"/>
<feature type="coiled-coil region" evidence="1">
    <location>
        <begin position="50"/>
        <end position="105"/>
    </location>
</feature>
<accession>A0A5K7ZN67</accession>
<reference evidence="3 4" key="1">
    <citation type="submission" date="2019-11" db="EMBL/GenBank/DDBJ databases">
        <title>Comparative genomics of hydrocarbon-degrading Desulfosarcina strains.</title>
        <authorList>
            <person name="Watanabe M."/>
            <person name="Kojima H."/>
            <person name="Fukui M."/>
        </authorList>
    </citation>
    <scope>NUCLEOTIDE SEQUENCE [LARGE SCALE GENOMIC DNA]</scope>
    <source>
        <strain evidence="3 4">28bB2T</strain>
    </source>
</reference>
<evidence type="ECO:0000313" key="3">
    <source>
        <dbReference type="EMBL" id="BBO82601.1"/>
    </source>
</evidence>
<sequence>MFRKKILLVMLTGSLLFSTVLPAIGSDTEARIERPVRQSIDTRQATQDAEAKWRQDKEKLTLRFEKLQAEQKQLEASKATLAGDLESTRARIAAKEKQLSDIEQISSQIQPFLGEMVGVLKETVAGGSPFLLAEREKRIGNLDHLMNDPEVSVSEKYRKVMEALLVEAEYGCTIETYQESISVDGQRVLVDIFRLGRISLFYQCLDRQHCGFYNVATGGWQALPATYNPDIHAAIDMAAKRKPVELINLPLGRLVVK</sequence>
<dbReference type="Proteomes" id="UP000425960">
    <property type="component" value="Chromosome"/>
</dbReference>
<keyword evidence="2" id="KW-0732">Signal</keyword>
<evidence type="ECO:0000256" key="1">
    <source>
        <dbReference type="SAM" id="Coils"/>
    </source>
</evidence>
<evidence type="ECO:0000313" key="4">
    <source>
        <dbReference type="Proteomes" id="UP000425960"/>
    </source>
</evidence>
<feature type="chain" id="PRO_5028129822" evidence="2">
    <location>
        <begin position="23"/>
        <end position="257"/>
    </location>
</feature>
<dbReference type="EMBL" id="AP021876">
    <property type="protein sequence ID" value="BBO82601.1"/>
    <property type="molecule type" value="Genomic_DNA"/>
</dbReference>
<keyword evidence="1" id="KW-0175">Coiled coil</keyword>